<dbReference type="Proteomes" id="UP001431776">
    <property type="component" value="Unassembled WGS sequence"/>
</dbReference>
<dbReference type="RefSeq" id="WP_349243073.1">
    <property type="nucleotide sequence ID" value="NZ_JASCXX010000001.1"/>
</dbReference>
<sequence>MTGTKTKLGCLVLGVMILAGRAASSAPGPDVVRCLDVGPVWSGHFVGFCLLTSPEGQYVAFYDSDRQMTVARRDLGADVWGFQKLPSRLGWDSHNYVTMALDETGCLHVSGNMHGHPLVYFRADEPGDIRSLRAVPAMVGHLERRCTYPKFFDGSEGELIFTYRDGSSGSGNQIYNTYDARTLTWRRLLDTPLLDGRGLMNAYPVGPDRGPDGRYHLCWIWRDTPDCRTNHDVSYARSRDLVNWETAAGQPVRLPMTIQTPGLVVDPVPAGGGAINGNTRIGFDSQNRPIVTYHKFDDEGFTQVYNARYEDDGWRVYQATDWDYRWYFQGGGTIHFEIRVSPVRTHSDGSLTQGYHHDRYGSGTWRLRETDLKPVGQIQERRQWPVSLVQPESDLPGMQVNWRGDSGTSGRPGVRYALRWETLGVHRDRPRDTVPPPSILKLYELREP</sequence>
<dbReference type="InterPro" id="IPR023296">
    <property type="entry name" value="Glyco_hydro_beta-prop_sf"/>
</dbReference>
<comment type="caution">
    <text evidence="2">The sequence shown here is derived from an EMBL/GenBank/DDBJ whole genome shotgun (WGS) entry which is preliminary data.</text>
</comment>
<dbReference type="EMBL" id="JASCXX010000001">
    <property type="protein sequence ID" value="MDI6447663.1"/>
    <property type="molecule type" value="Genomic_DNA"/>
</dbReference>
<reference evidence="2" key="1">
    <citation type="submission" date="2023-05" db="EMBL/GenBank/DDBJ databases">
        <title>Anaerotaeda fermentans gen. nov., sp. nov., a novel anaerobic planctomycete of the new family within the order Sedimentisphaerales isolated from Taman Peninsula, Russia.</title>
        <authorList>
            <person name="Khomyakova M.A."/>
            <person name="Merkel A.Y."/>
            <person name="Slobodkin A.I."/>
        </authorList>
    </citation>
    <scope>NUCLEOTIDE SEQUENCE</scope>
    <source>
        <strain evidence="2">M17dextr</strain>
    </source>
</reference>
<accession>A0AAW6TW68</accession>
<dbReference type="Pfam" id="PF15892">
    <property type="entry name" value="BNR_4"/>
    <property type="match status" value="1"/>
</dbReference>
<gene>
    <name evidence="2" type="ORF">QJ522_01305</name>
</gene>
<name>A0AAW6TW68_9BACT</name>
<dbReference type="AlphaFoldDB" id="A0AAW6TW68"/>
<organism evidence="2 3">
    <name type="scientific">Anaerobaca lacustris</name>
    <dbReference type="NCBI Taxonomy" id="3044600"/>
    <lineage>
        <taxon>Bacteria</taxon>
        <taxon>Pseudomonadati</taxon>
        <taxon>Planctomycetota</taxon>
        <taxon>Phycisphaerae</taxon>
        <taxon>Sedimentisphaerales</taxon>
        <taxon>Anaerobacaceae</taxon>
        <taxon>Anaerobaca</taxon>
    </lineage>
</organism>
<feature type="signal peptide" evidence="1">
    <location>
        <begin position="1"/>
        <end position="25"/>
    </location>
</feature>
<protein>
    <submittedName>
        <fullName evidence="2">BNR repeat-containing protein</fullName>
    </submittedName>
</protein>
<evidence type="ECO:0000313" key="2">
    <source>
        <dbReference type="EMBL" id="MDI6447663.1"/>
    </source>
</evidence>
<keyword evidence="1" id="KW-0732">Signal</keyword>
<dbReference type="Gene3D" id="2.115.10.20">
    <property type="entry name" value="Glycosyl hydrolase domain, family 43"/>
    <property type="match status" value="1"/>
</dbReference>
<evidence type="ECO:0000256" key="1">
    <source>
        <dbReference type="SAM" id="SignalP"/>
    </source>
</evidence>
<proteinExistence type="predicted"/>
<evidence type="ECO:0000313" key="3">
    <source>
        <dbReference type="Proteomes" id="UP001431776"/>
    </source>
</evidence>
<keyword evidence="3" id="KW-1185">Reference proteome</keyword>
<feature type="chain" id="PRO_5043352926" evidence="1">
    <location>
        <begin position="26"/>
        <end position="448"/>
    </location>
</feature>